<feature type="region of interest" description="Disordered" evidence="1">
    <location>
        <begin position="100"/>
        <end position="220"/>
    </location>
</feature>
<accession>A0A6J4SLT9</accession>
<protein>
    <submittedName>
        <fullName evidence="2">Uncharacterized protein</fullName>
    </submittedName>
</protein>
<gene>
    <name evidence="2" type="ORF">AVDCRST_MAG67-2058</name>
</gene>
<evidence type="ECO:0000256" key="1">
    <source>
        <dbReference type="SAM" id="MobiDB-lite"/>
    </source>
</evidence>
<dbReference type="AlphaFoldDB" id="A0A6J4SLT9"/>
<feature type="compositionally biased region" description="Basic and acidic residues" evidence="1">
    <location>
        <begin position="110"/>
        <end position="123"/>
    </location>
</feature>
<feature type="non-terminal residue" evidence="2">
    <location>
        <position position="259"/>
    </location>
</feature>
<dbReference type="EMBL" id="CADCVQ010000085">
    <property type="protein sequence ID" value="CAA9502665.1"/>
    <property type="molecule type" value="Genomic_DNA"/>
</dbReference>
<feature type="non-terminal residue" evidence="2">
    <location>
        <position position="1"/>
    </location>
</feature>
<feature type="region of interest" description="Disordered" evidence="1">
    <location>
        <begin position="1"/>
        <end position="24"/>
    </location>
</feature>
<feature type="compositionally biased region" description="Basic residues" evidence="1">
    <location>
        <begin position="124"/>
        <end position="151"/>
    </location>
</feature>
<feature type="compositionally biased region" description="Basic residues" evidence="1">
    <location>
        <begin position="100"/>
        <end position="109"/>
    </location>
</feature>
<organism evidence="2">
    <name type="scientific">uncultured Solirubrobacteraceae bacterium</name>
    <dbReference type="NCBI Taxonomy" id="1162706"/>
    <lineage>
        <taxon>Bacteria</taxon>
        <taxon>Bacillati</taxon>
        <taxon>Actinomycetota</taxon>
        <taxon>Thermoleophilia</taxon>
        <taxon>Solirubrobacterales</taxon>
        <taxon>Solirubrobacteraceae</taxon>
        <taxon>environmental samples</taxon>
    </lineage>
</organism>
<feature type="compositionally biased region" description="Basic and acidic residues" evidence="1">
    <location>
        <begin position="152"/>
        <end position="181"/>
    </location>
</feature>
<evidence type="ECO:0000313" key="2">
    <source>
        <dbReference type="EMBL" id="CAA9502665.1"/>
    </source>
</evidence>
<proteinExistence type="predicted"/>
<reference evidence="2" key="1">
    <citation type="submission" date="2020-02" db="EMBL/GenBank/DDBJ databases">
        <authorList>
            <person name="Meier V. D."/>
        </authorList>
    </citation>
    <scope>NUCLEOTIDE SEQUENCE</scope>
    <source>
        <strain evidence="2">AVDCRST_MAG67</strain>
    </source>
</reference>
<sequence length="259" mass="29614">ERARQDALGRARRRVAQHPQRVHEPRLPAAQRALSAVLLHRVRRRAVGRAERARLRLQVRLHVVSVCLRVHPGGGVRRRLHRLCDRRRLRVRLCAQAHARRAQPRRDHHRLHDLGDGARDLRAGRRLPRGARRRDAHRRLARRSRRAARPRALRERGRDAVVGRDRNAAAHDAGRSRDADAGLHPAVPRAGLRAAEPRRRLGPRRRALQSGDSVPRGRARVRIGRADEGRHHRDLPRRDVRARGVVGAGRAAQRRAGRI</sequence>
<name>A0A6J4SLT9_9ACTN</name>